<evidence type="ECO:0000313" key="2">
    <source>
        <dbReference type="WBParaSite" id="JU765_v2.g12394.t1"/>
    </source>
</evidence>
<name>A0AC34Q2R2_9BILA</name>
<protein>
    <submittedName>
        <fullName evidence="2">Ig-like domain-containing protein</fullName>
    </submittedName>
</protein>
<organism evidence="1 2">
    <name type="scientific">Panagrolaimus sp. JU765</name>
    <dbReference type="NCBI Taxonomy" id="591449"/>
    <lineage>
        <taxon>Eukaryota</taxon>
        <taxon>Metazoa</taxon>
        <taxon>Ecdysozoa</taxon>
        <taxon>Nematoda</taxon>
        <taxon>Chromadorea</taxon>
        <taxon>Rhabditida</taxon>
        <taxon>Tylenchina</taxon>
        <taxon>Panagrolaimomorpha</taxon>
        <taxon>Panagrolaimoidea</taxon>
        <taxon>Panagrolaimidae</taxon>
        <taxon>Panagrolaimus</taxon>
    </lineage>
</organism>
<dbReference type="WBParaSite" id="JU765_v2.g12394.t1">
    <property type="protein sequence ID" value="JU765_v2.g12394.t1"/>
    <property type="gene ID" value="JU765_v2.g12394"/>
</dbReference>
<reference evidence="2" key="1">
    <citation type="submission" date="2022-11" db="UniProtKB">
        <authorList>
            <consortium name="WormBaseParasite"/>
        </authorList>
    </citation>
    <scope>IDENTIFICATION</scope>
</reference>
<dbReference type="Proteomes" id="UP000887576">
    <property type="component" value="Unplaced"/>
</dbReference>
<proteinExistence type="predicted"/>
<evidence type="ECO:0000313" key="1">
    <source>
        <dbReference type="Proteomes" id="UP000887576"/>
    </source>
</evidence>
<sequence length="304" mass="35519">MRWILISSFLAFKLASLFVGAEIDGQLQNLQLGSTADQKLPNRIHALRRRRHNFGRNSIKYGFLTKNAISKNKPKHAHRQEKFHFVLRCPQLPPGEPAKKTQIGVEWSKNSEMYLRIMSNGKKFKNDQISTIEEWRTVSGQLNVIAYGPKAKKYRYKFEYEEARGWFALKIRNITEDDFGNWQCRIKLRLSNSTILEFESRKNLDSKEPEKPKIEIVLQEPKTEVEKEEASYSEPLLFSFSKPGGEFAVFNRVDKRRDLVAYVRADSKSNQTPKFEKRRRYSFCSDSAKSTINFLILAVFFFIS</sequence>
<accession>A0AC34Q2R2</accession>